<accession>A0A0L6V9Q2</accession>
<keyword evidence="3" id="KW-1185">Reference proteome</keyword>
<comment type="caution">
    <text evidence="2">The sequence shown here is derived from an EMBL/GenBank/DDBJ whole genome shotgun (WGS) entry which is preliminary data.</text>
</comment>
<feature type="domain" description="Reverse transcriptase Ty1/copia-type" evidence="1">
    <location>
        <begin position="14"/>
        <end position="86"/>
    </location>
</feature>
<protein>
    <recommendedName>
        <fullName evidence="1">Reverse transcriptase Ty1/copia-type domain-containing protein</fullName>
    </recommendedName>
</protein>
<dbReference type="Pfam" id="PF07727">
    <property type="entry name" value="RVT_2"/>
    <property type="match status" value="1"/>
</dbReference>
<reference evidence="2 3" key="1">
    <citation type="submission" date="2015-08" db="EMBL/GenBank/DDBJ databases">
        <title>Next Generation Sequencing and Analysis of the Genome of Puccinia sorghi L Schw, the Causal Agent of Maize Common Rust.</title>
        <authorList>
            <person name="Rochi L."/>
            <person name="Burguener G."/>
            <person name="Darino M."/>
            <person name="Turjanski A."/>
            <person name="Kreff E."/>
            <person name="Dieguez M.J."/>
            <person name="Sacco F."/>
        </authorList>
    </citation>
    <scope>NUCLEOTIDE SEQUENCE [LARGE SCALE GENOMIC DNA]</scope>
    <source>
        <strain evidence="2 3">RO10H11247</strain>
    </source>
</reference>
<gene>
    <name evidence="2" type="ORF">VP01_2137g4</name>
</gene>
<dbReference type="VEuPathDB" id="FungiDB:VP01_2137g4"/>
<name>A0A0L6V9Q2_9BASI</name>
<organism evidence="2 3">
    <name type="scientific">Puccinia sorghi</name>
    <dbReference type="NCBI Taxonomy" id="27349"/>
    <lineage>
        <taxon>Eukaryota</taxon>
        <taxon>Fungi</taxon>
        <taxon>Dikarya</taxon>
        <taxon>Basidiomycota</taxon>
        <taxon>Pucciniomycotina</taxon>
        <taxon>Pucciniomycetes</taxon>
        <taxon>Pucciniales</taxon>
        <taxon>Pucciniaceae</taxon>
        <taxon>Puccinia</taxon>
    </lineage>
</organism>
<dbReference type="EMBL" id="LAVV01006989">
    <property type="protein sequence ID" value="KNZ57526.1"/>
    <property type="molecule type" value="Genomic_DNA"/>
</dbReference>
<evidence type="ECO:0000259" key="1">
    <source>
        <dbReference type="Pfam" id="PF07727"/>
    </source>
</evidence>
<dbReference type="InterPro" id="IPR013103">
    <property type="entry name" value="RVT_2"/>
</dbReference>
<dbReference type="Proteomes" id="UP000037035">
    <property type="component" value="Unassembled WGS sequence"/>
</dbReference>
<evidence type="ECO:0000313" key="2">
    <source>
        <dbReference type="EMBL" id="KNZ57526.1"/>
    </source>
</evidence>
<proteinExistence type="predicted"/>
<sequence length="110" mass="12547">MAASEVPRKYREAMLSSNSSHDIQHFKTLISTKFRMEDLGKAQHISGIKLTRQGDGEILLNQETYTRSILETYGLQDSKTHSTPMKPNTRLINSSKTFLRMCKRNGISML</sequence>
<dbReference type="AlphaFoldDB" id="A0A0L6V9Q2"/>
<evidence type="ECO:0000313" key="3">
    <source>
        <dbReference type="Proteomes" id="UP000037035"/>
    </source>
</evidence>
<dbReference type="OrthoDB" id="1749075at2759"/>